<keyword evidence="10" id="KW-0119">Carbohydrate metabolism</keyword>
<protein>
    <recommendedName>
        <fullName evidence="12">Hexosyltransferase</fullName>
        <ecNumber evidence="12">2.4.1.-</ecNumber>
    </recommendedName>
</protein>
<dbReference type="Proteomes" id="UP000796880">
    <property type="component" value="Unassembled WGS sequence"/>
</dbReference>
<evidence type="ECO:0000256" key="9">
    <source>
        <dbReference type="ARBA" id="ARBA00023211"/>
    </source>
</evidence>
<dbReference type="SUPFAM" id="SSF53448">
    <property type="entry name" value="Nucleotide-diphospho-sugar transferases"/>
    <property type="match status" value="1"/>
</dbReference>
<dbReference type="FunFam" id="3.90.550.10:FF:000049">
    <property type="entry name" value="Hexosyltransferase"/>
    <property type="match status" value="1"/>
</dbReference>
<comment type="subcellular location">
    <subcellularLocation>
        <location evidence="2">Cytoplasm</location>
    </subcellularLocation>
</comment>
<evidence type="ECO:0000256" key="1">
    <source>
        <dbReference type="ARBA" id="ARBA00001968"/>
    </source>
</evidence>
<dbReference type="Gene3D" id="3.90.550.10">
    <property type="entry name" value="Spore Coat Polysaccharide Biosynthesis Protein SpsA, Chain A"/>
    <property type="match status" value="1"/>
</dbReference>
<name>A0A8K0DZD5_9ROSA</name>
<keyword evidence="9" id="KW-0464">Manganese</keyword>
<dbReference type="OrthoDB" id="2014201at2759"/>
<dbReference type="InterPro" id="IPR002495">
    <property type="entry name" value="Glyco_trans_8"/>
</dbReference>
<dbReference type="Pfam" id="PF01501">
    <property type="entry name" value="Glyco_transf_8"/>
    <property type="match status" value="1"/>
</dbReference>
<keyword evidence="4" id="KW-0963">Cytoplasm</keyword>
<dbReference type="InterPro" id="IPR050587">
    <property type="entry name" value="GNT1/Glycosyltrans_8"/>
</dbReference>
<dbReference type="GO" id="GO:0047216">
    <property type="term" value="F:inositol 3-alpha-galactosyltransferase activity"/>
    <property type="evidence" value="ECO:0007669"/>
    <property type="project" value="UniProtKB-EC"/>
</dbReference>
<evidence type="ECO:0000256" key="11">
    <source>
        <dbReference type="ARBA" id="ARBA00050449"/>
    </source>
</evidence>
<evidence type="ECO:0000256" key="10">
    <source>
        <dbReference type="ARBA" id="ARBA00023277"/>
    </source>
</evidence>
<evidence type="ECO:0000313" key="13">
    <source>
        <dbReference type="EMBL" id="KAF3436575.1"/>
    </source>
</evidence>
<keyword evidence="5" id="KW-0328">Glycosyltransferase</keyword>
<comment type="cofactor">
    <cofactor evidence="1">
        <name>a divalent metal cation</name>
        <dbReference type="ChEBI" id="CHEBI:60240"/>
    </cofactor>
</comment>
<keyword evidence="6" id="KW-0808">Transferase</keyword>
<comment type="caution">
    <text evidence="13">The sequence shown here is derived from an EMBL/GenBank/DDBJ whole genome shotgun (WGS) entry which is preliminary data.</text>
</comment>
<dbReference type="GO" id="GO:0005737">
    <property type="term" value="C:cytoplasm"/>
    <property type="evidence" value="ECO:0007669"/>
    <property type="project" value="UniProtKB-SubCell"/>
</dbReference>
<evidence type="ECO:0000256" key="2">
    <source>
        <dbReference type="ARBA" id="ARBA00004496"/>
    </source>
</evidence>
<dbReference type="PANTHER" id="PTHR11183">
    <property type="entry name" value="GLYCOGENIN SUBFAMILY MEMBER"/>
    <property type="match status" value="1"/>
</dbReference>
<organism evidence="13 14">
    <name type="scientific">Rhamnella rubrinervis</name>
    <dbReference type="NCBI Taxonomy" id="2594499"/>
    <lineage>
        <taxon>Eukaryota</taxon>
        <taxon>Viridiplantae</taxon>
        <taxon>Streptophyta</taxon>
        <taxon>Embryophyta</taxon>
        <taxon>Tracheophyta</taxon>
        <taxon>Spermatophyta</taxon>
        <taxon>Magnoliopsida</taxon>
        <taxon>eudicotyledons</taxon>
        <taxon>Gunneridae</taxon>
        <taxon>Pentapetalae</taxon>
        <taxon>rosids</taxon>
        <taxon>fabids</taxon>
        <taxon>Rosales</taxon>
        <taxon>Rhamnaceae</taxon>
        <taxon>rhamnoid group</taxon>
        <taxon>Rhamneae</taxon>
        <taxon>Rhamnella</taxon>
    </lineage>
</organism>
<dbReference type="CDD" id="cd02537">
    <property type="entry name" value="GT8_Glycogenin"/>
    <property type="match status" value="1"/>
</dbReference>
<dbReference type="GO" id="GO:0006012">
    <property type="term" value="P:galactose metabolic process"/>
    <property type="evidence" value="ECO:0007669"/>
    <property type="project" value="UniProtKB-KW"/>
</dbReference>
<evidence type="ECO:0000313" key="14">
    <source>
        <dbReference type="Proteomes" id="UP000796880"/>
    </source>
</evidence>
<reference evidence="13" key="1">
    <citation type="submission" date="2020-03" db="EMBL/GenBank/DDBJ databases">
        <title>A high-quality chromosome-level genome assembly of a woody plant with both climbing and erect habits, Rhamnella rubrinervis.</title>
        <authorList>
            <person name="Lu Z."/>
            <person name="Yang Y."/>
            <person name="Zhu X."/>
            <person name="Sun Y."/>
        </authorList>
    </citation>
    <scope>NUCLEOTIDE SEQUENCE</scope>
    <source>
        <strain evidence="13">BYM</strain>
        <tissue evidence="13">Leaf</tissue>
    </source>
</reference>
<gene>
    <name evidence="13" type="ORF">FNV43_RR23667</name>
</gene>
<keyword evidence="8" id="KW-0299">Galactose metabolism</keyword>
<evidence type="ECO:0000256" key="7">
    <source>
        <dbReference type="ARBA" id="ARBA00022723"/>
    </source>
</evidence>
<sequence length="337" mass="38185">MAPEGVPTAIKPEGFTKPASLPSRAYVTFLAGNGDYVKGVVGLAKGLRKVKTAYPLVVAVLPDVPEEHRQILRSQGCIIQQIEPVYPPENQTQFAMAYYVINYSKLRIWEFVEYSKMIYLDGDIQVFDNIDHLFDLPDGIFYAVMDCFCEKTWGHTPQYKIGYCQQCPEKVQWPAELGPPPAPYFNAGMFVFEPSLSTYDDLLKTLKITPPTPFAEQDFLNMYFRNIYEPIPLVYNLVLAMLWRHPENVDLGKVKVVHYCATGSKPWRYTGKEENMEREDIKLLVKKWWDIYNDESLDYKKPVGVAAGDAQPINMQPFIAALSEAGAVPYVTAPSAA</sequence>
<dbReference type="EC" id="2.4.1.-" evidence="12"/>
<evidence type="ECO:0000256" key="3">
    <source>
        <dbReference type="ARBA" id="ARBA00007790"/>
    </source>
</evidence>
<dbReference type="EMBL" id="VOIH02000010">
    <property type="protein sequence ID" value="KAF3436575.1"/>
    <property type="molecule type" value="Genomic_DNA"/>
</dbReference>
<dbReference type="InterPro" id="IPR029044">
    <property type="entry name" value="Nucleotide-diphossugar_trans"/>
</dbReference>
<comment type="similarity">
    <text evidence="3">Belongs to the glycosyltransferase 8 family. Galactosyltransferase subfamily.</text>
</comment>
<evidence type="ECO:0000256" key="5">
    <source>
        <dbReference type="ARBA" id="ARBA00022676"/>
    </source>
</evidence>
<dbReference type="AlphaFoldDB" id="A0A8K0DZD5"/>
<proteinExistence type="inferred from homology"/>
<evidence type="ECO:0000256" key="8">
    <source>
        <dbReference type="ARBA" id="ARBA00023144"/>
    </source>
</evidence>
<evidence type="ECO:0000256" key="6">
    <source>
        <dbReference type="ARBA" id="ARBA00022679"/>
    </source>
</evidence>
<keyword evidence="7" id="KW-0479">Metal-binding</keyword>
<evidence type="ECO:0000256" key="12">
    <source>
        <dbReference type="RuleBase" id="RU362027"/>
    </source>
</evidence>
<keyword evidence="14" id="KW-1185">Reference proteome</keyword>
<evidence type="ECO:0000256" key="4">
    <source>
        <dbReference type="ARBA" id="ARBA00022490"/>
    </source>
</evidence>
<dbReference type="GO" id="GO:0006979">
    <property type="term" value="P:response to oxidative stress"/>
    <property type="evidence" value="ECO:0007669"/>
    <property type="project" value="UniProtKB-ARBA"/>
</dbReference>
<comment type="catalytic activity">
    <reaction evidence="11">
        <text>myo-inositol + UDP-alpha-D-galactose = alpha-D-galactosyl-(1-&gt;3)-1D-myo-inositol + UDP + H(+)</text>
        <dbReference type="Rhea" id="RHEA:12464"/>
        <dbReference type="ChEBI" id="CHEBI:15378"/>
        <dbReference type="ChEBI" id="CHEBI:17268"/>
        <dbReference type="ChEBI" id="CHEBI:17505"/>
        <dbReference type="ChEBI" id="CHEBI:58223"/>
        <dbReference type="ChEBI" id="CHEBI:66914"/>
        <dbReference type="EC" id="2.4.1.123"/>
    </reaction>
</comment>
<accession>A0A8K0DZD5</accession>
<dbReference type="GO" id="GO:0046872">
    <property type="term" value="F:metal ion binding"/>
    <property type="evidence" value="ECO:0007669"/>
    <property type="project" value="UniProtKB-KW"/>
</dbReference>